<proteinExistence type="predicted"/>
<evidence type="ECO:0000313" key="2">
    <source>
        <dbReference type="Proteomes" id="UP000019368"/>
    </source>
</evidence>
<sequence>MIIQGKLGMYLPYPWTEFQHKKLSVIKRYLDHVGLVAQVKNPASPEEREYRGKDGRVDRLFARVFKVENMWHVHLYHPKVATRVARAKAYKGSNVAARYLKGWLRK</sequence>
<dbReference type="KEGG" id="vg:18505318"/>
<dbReference type="GeneID" id="18505318"/>
<evidence type="ECO:0000313" key="1">
    <source>
        <dbReference type="EMBL" id="AHJ10565.1"/>
    </source>
</evidence>
<accession>W6EBW7</accession>
<keyword evidence="2" id="KW-1185">Reference proteome</keyword>
<reference evidence="1" key="1">
    <citation type="submission" date="2016-09" db="EMBL/GenBank/DDBJ databases">
        <title>The novel Shewanella putrefaciens-infecting bacteriophage Spp001: Ggenome sequence and lytic enzymes.</title>
        <authorList>
            <person name="Han F."/>
        </authorList>
    </citation>
    <scope>NUCLEOTIDE SEQUENCE</scope>
</reference>
<gene>
    <name evidence="1" type="ORF">Spp001_57</name>
</gene>
<protein>
    <submittedName>
        <fullName evidence="1">Uncharacterized protein</fullName>
    </submittedName>
</protein>
<dbReference type="Proteomes" id="UP000019368">
    <property type="component" value="Segment"/>
</dbReference>
<dbReference type="RefSeq" id="YP_009008877.1">
    <property type="nucleotide sequence ID" value="NC_023594.2"/>
</dbReference>
<name>W6EBW7_9CAUD</name>
<organism evidence="1 2">
    <name type="scientific">Shewanella phage Spp001</name>
    <dbReference type="NCBI Taxonomy" id="1445859"/>
    <lineage>
        <taxon>Viruses</taxon>
        <taxon>Duplodnaviria</taxon>
        <taxon>Heunggongvirae</taxon>
        <taxon>Uroviricota</taxon>
        <taxon>Caudoviricetes</taxon>
        <taxon>Chaseviridae</taxon>
        <taxon>Nefertitivirinae</taxon>
        <taxon>Yushanvirus</taxon>
        <taxon>Yushanvirus Spp001</taxon>
    </lineage>
</organism>
<dbReference type="EMBL" id="KJ002054">
    <property type="protein sequence ID" value="AHJ10565.1"/>
    <property type="molecule type" value="Genomic_DNA"/>
</dbReference>